<name>A0A3Q9KPI3_STRGD</name>
<evidence type="ECO:0000313" key="5">
    <source>
        <dbReference type="Proteomes" id="UP000501753"/>
    </source>
</evidence>
<dbReference type="InterPro" id="IPR018490">
    <property type="entry name" value="cNMP-bd_dom_sf"/>
</dbReference>
<keyword evidence="5" id="KW-1185">Reference proteome</keyword>
<dbReference type="KEGG" id="sgd:ELQ87_07090"/>
<reference evidence="3 5" key="1">
    <citation type="submission" date="2018-04" db="EMBL/GenBank/DDBJ databases">
        <title>Complete genome sequences of Streptomyces griseoviridis K61 and characterization of antagonistic properties of biological control agents.</title>
        <authorList>
            <person name="Mariita R.M."/>
            <person name="Sello J.K."/>
        </authorList>
    </citation>
    <scope>NUCLEOTIDE SEQUENCE [LARGE SCALE GENOMIC DNA]</scope>
    <source>
        <strain evidence="3 5">K61</strain>
    </source>
</reference>
<dbReference type="PROSITE" id="PS50042">
    <property type="entry name" value="CNMP_BINDING_3"/>
    <property type="match status" value="1"/>
</dbReference>
<dbReference type="SMART" id="SM00100">
    <property type="entry name" value="cNMP"/>
    <property type="match status" value="1"/>
</dbReference>
<protein>
    <submittedName>
        <fullName evidence="2">Cyclic nucleotide-binding domain-containing protein</fullName>
    </submittedName>
</protein>
<organism evidence="2 4">
    <name type="scientific">Streptomyces griseoviridis</name>
    <dbReference type="NCBI Taxonomy" id="45398"/>
    <lineage>
        <taxon>Bacteria</taxon>
        <taxon>Bacillati</taxon>
        <taxon>Actinomycetota</taxon>
        <taxon>Actinomycetes</taxon>
        <taxon>Kitasatosporales</taxon>
        <taxon>Streptomycetaceae</taxon>
        <taxon>Streptomyces</taxon>
    </lineage>
</organism>
<dbReference type="InterPro" id="IPR050397">
    <property type="entry name" value="Env_Response_Regulators"/>
</dbReference>
<dbReference type="AlphaFoldDB" id="A0A3Q9KPI3"/>
<dbReference type="CDD" id="cd00038">
    <property type="entry name" value="CAP_ED"/>
    <property type="match status" value="1"/>
</dbReference>
<evidence type="ECO:0000313" key="2">
    <source>
        <dbReference type="EMBL" id="AZS84087.1"/>
    </source>
</evidence>
<accession>A0A3Q9KPI3</accession>
<dbReference type="Pfam" id="PF00027">
    <property type="entry name" value="cNMP_binding"/>
    <property type="match status" value="1"/>
</dbReference>
<dbReference type="SUPFAM" id="SSF51206">
    <property type="entry name" value="cAMP-binding domain-like"/>
    <property type="match status" value="1"/>
</dbReference>
<dbReference type="Gene3D" id="2.60.120.10">
    <property type="entry name" value="Jelly Rolls"/>
    <property type="match status" value="1"/>
</dbReference>
<feature type="domain" description="Cyclic nucleotide-binding" evidence="1">
    <location>
        <begin position="7"/>
        <end position="76"/>
    </location>
</feature>
<reference evidence="2 4" key="2">
    <citation type="submission" date="2018-12" db="EMBL/GenBank/DDBJ databases">
        <title>Streptomyces griseoviridis F1-27 complete genome.</title>
        <authorList>
            <person name="Mariita R.M."/>
            <person name="Sello J.K."/>
        </authorList>
    </citation>
    <scope>NUCLEOTIDE SEQUENCE [LARGE SCALE GENOMIC DNA]</scope>
    <source>
        <strain evidence="2 4">F1-27</strain>
    </source>
</reference>
<evidence type="ECO:0000313" key="3">
    <source>
        <dbReference type="EMBL" id="QCN89058.1"/>
    </source>
</evidence>
<dbReference type="OrthoDB" id="290916at2"/>
<dbReference type="InterPro" id="IPR014710">
    <property type="entry name" value="RmlC-like_jellyroll"/>
</dbReference>
<evidence type="ECO:0000313" key="4">
    <source>
        <dbReference type="Proteomes" id="UP000271291"/>
    </source>
</evidence>
<proteinExistence type="predicted"/>
<dbReference type="InterPro" id="IPR000595">
    <property type="entry name" value="cNMP-bd_dom"/>
</dbReference>
<dbReference type="EMBL" id="CP029078">
    <property type="protein sequence ID" value="QCN89058.1"/>
    <property type="molecule type" value="Genomic_DNA"/>
</dbReference>
<sequence length="154" mass="16869">MSTTTTLLNGLPPASRDRMMKVATEVFLPAGTRVFEEGQRADQFWIIRTGTVVLDLHVPGRRAAAVETLGPGDLLGWSWLLPPYSWHLGAEAKTAVEAVRFDATIVRALCEADPAFGKALSLRVAQVVAERLQNTRVRLLDLYGPYGGEPGRRV</sequence>
<dbReference type="PANTHER" id="PTHR24567">
    <property type="entry name" value="CRP FAMILY TRANSCRIPTIONAL REGULATORY PROTEIN"/>
    <property type="match status" value="1"/>
</dbReference>
<dbReference type="GO" id="GO:0005829">
    <property type="term" value="C:cytosol"/>
    <property type="evidence" value="ECO:0007669"/>
    <property type="project" value="TreeGrafter"/>
</dbReference>
<dbReference type="GO" id="GO:0003700">
    <property type="term" value="F:DNA-binding transcription factor activity"/>
    <property type="evidence" value="ECO:0007669"/>
    <property type="project" value="TreeGrafter"/>
</dbReference>
<evidence type="ECO:0000259" key="1">
    <source>
        <dbReference type="PROSITE" id="PS50042"/>
    </source>
</evidence>
<dbReference type="PANTHER" id="PTHR24567:SF74">
    <property type="entry name" value="HTH-TYPE TRANSCRIPTIONAL REGULATOR ARCR"/>
    <property type="match status" value="1"/>
</dbReference>
<gene>
    <name evidence="3" type="ORF">DDJ31_32265</name>
    <name evidence="2" type="ORF">ELQ87_07090</name>
</gene>
<dbReference type="Proteomes" id="UP000271291">
    <property type="component" value="Chromosome"/>
</dbReference>
<dbReference type="RefSeq" id="WP_127176994.1">
    <property type="nucleotide sequence ID" value="NZ_CP029078.1"/>
</dbReference>
<dbReference type="EMBL" id="CP034687">
    <property type="protein sequence ID" value="AZS84087.1"/>
    <property type="molecule type" value="Genomic_DNA"/>
</dbReference>
<dbReference type="Proteomes" id="UP000501753">
    <property type="component" value="Chromosome"/>
</dbReference>